<dbReference type="PANTHER" id="PTHR35795">
    <property type="entry name" value="SLR1885 PROTEIN"/>
    <property type="match status" value="1"/>
</dbReference>
<dbReference type="EMBL" id="WEIO01000001">
    <property type="protein sequence ID" value="KAB7708706.1"/>
    <property type="molecule type" value="Genomic_DNA"/>
</dbReference>
<dbReference type="PROSITE" id="PS51831">
    <property type="entry name" value="HD"/>
    <property type="match status" value="1"/>
</dbReference>
<reference evidence="8 9" key="1">
    <citation type="submission" date="2019-10" db="EMBL/GenBank/DDBJ databases">
        <title>Bacillus aerolatum sp. nov., isolated from bioaerosol of sport playgrounds.</title>
        <authorList>
            <person name="Chen P."/>
            <person name="Zhang G."/>
        </authorList>
    </citation>
    <scope>NUCLEOTIDE SEQUENCE [LARGE SCALE GENOMIC DNA]</scope>
    <source>
        <strain evidence="8 9">CX253</strain>
    </source>
</reference>
<dbReference type="CDD" id="cd00077">
    <property type="entry name" value="HDc"/>
    <property type="match status" value="1"/>
</dbReference>
<keyword evidence="4" id="KW-0378">Hydrolase</keyword>
<dbReference type="AlphaFoldDB" id="A0A6I1FZ96"/>
<feature type="domain" description="HD" evidence="7">
    <location>
        <begin position="18"/>
        <end position="132"/>
    </location>
</feature>
<evidence type="ECO:0000256" key="1">
    <source>
        <dbReference type="ARBA" id="ARBA00012506"/>
    </source>
</evidence>
<evidence type="ECO:0000313" key="9">
    <source>
        <dbReference type="Proteomes" id="UP000429595"/>
    </source>
</evidence>
<dbReference type="NCBIfam" id="TIGR00488">
    <property type="entry name" value="bis(5'-nucleosyl)-tetraphosphatase (symmetrical) YqeK"/>
    <property type="match status" value="1"/>
</dbReference>
<dbReference type="SUPFAM" id="SSF109604">
    <property type="entry name" value="HD-domain/PDEase-like"/>
    <property type="match status" value="1"/>
</dbReference>
<evidence type="ECO:0000313" key="8">
    <source>
        <dbReference type="EMBL" id="KAB7708706.1"/>
    </source>
</evidence>
<dbReference type="Gene3D" id="1.10.3210.10">
    <property type="entry name" value="Hypothetical protein af1432"/>
    <property type="match status" value="1"/>
</dbReference>
<dbReference type="Proteomes" id="UP000429595">
    <property type="component" value="Unassembled WGS sequence"/>
</dbReference>
<keyword evidence="9" id="KW-1185">Reference proteome</keyword>
<comment type="catalytic activity">
    <reaction evidence="6">
        <text>P(1),P(4)-bis(5'-adenosyl) tetraphosphate + H2O = 2 ADP + 2 H(+)</text>
        <dbReference type="Rhea" id="RHEA:24252"/>
        <dbReference type="ChEBI" id="CHEBI:15377"/>
        <dbReference type="ChEBI" id="CHEBI:15378"/>
        <dbReference type="ChEBI" id="CHEBI:58141"/>
        <dbReference type="ChEBI" id="CHEBI:456216"/>
        <dbReference type="EC" id="3.6.1.41"/>
    </reaction>
</comment>
<dbReference type="GO" id="GO:0046872">
    <property type="term" value="F:metal ion binding"/>
    <property type="evidence" value="ECO:0007669"/>
    <property type="project" value="UniProtKB-KW"/>
</dbReference>
<accession>A0A6I1FZ96</accession>
<dbReference type="GO" id="GO:0000166">
    <property type="term" value="F:nucleotide binding"/>
    <property type="evidence" value="ECO:0007669"/>
    <property type="project" value="UniProtKB-KW"/>
</dbReference>
<keyword evidence="3" id="KW-0547">Nucleotide-binding</keyword>
<dbReference type="InterPro" id="IPR006674">
    <property type="entry name" value="HD_domain"/>
</dbReference>
<evidence type="ECO:0000256" key="4">
    <source>
        <dbReference type="ARBA" id="ARBA00022801"/>
    </source>
</evidence>
<dbReference type="GO" id="GO:0008803">
    <property type="term" value="F:bis(5'-nucleosyl)-tetraphosphatase (symmetrical) activity"/>
    <property type="evidence" value="ECO:0007669"/>
    <property type="project" value="UniProtKB-EC"/>
</dbReference>
<gene>
    <name evidence="8" type="ORF">F9802_00700</name>
</gene>
<keyword evidence="2" id="KW-0479">Metal-binding</keyword>
<proteinExistence type="predicted"/>
<dbReference type="SMART" id="SM00471">
    <property type="entry name" value="HDc"/>
    <property type="match status" value="1"/>
</dbReference>
<dbReference type="InterPro" id="IPR003607">
    <property type="entry name" value="HD/PDEase_dom"/>
</dbReference>
<comment type="caution">
    <text evidence="8">The sequence shown here is derived from an EMBL/GenBank/DDBJ whole genome shotgun (WGS) entry which is preliminary data.</text>
</comment>
<dbReference type="PANTHER" id="PTHR35795:SF1">
    <property type="entry name" value="BIS(5'-NUCLEOSYL)-TETRAPHOSPHATASE, SYMMETRICAL"/>
    <property type="match status" value="1"/>
</dbReference>
<sequence length="190" mass="21527">MNREQALALVKEQITEHRYVHTLGVVESAITLAERYGADVEKAEMAAIFHDYAKFRPKAEMAAIIEQQQMDPQLLSFHSELWHAPVGAFLVQKEAGIADEAILNAIKYHTSGRAGMTLLEKVIYAADYIEPGRHFPGVEEVRELAKNDLDAALIQALKNTIQFLMKRNEPVYPDTFHTYNDLTKKKEDSN</sequence>
<keyword evidence="5" id="KW-0408">Iron</keyword>
<evidence type="ECO:0000256" key="6">
    <source>
        <dbReference type="ARBA" id="ARBA00049417"/>
    </source>
</evidence>
<evidence type="ECO:0000256" key="3">
    <source>
        <dbReference type="ARBA" id="ARBA00022741"/>
    </source>
</evidence>
<evidence type="ECO:0000256" key="2">
    <source>
        <dbReference type="ARBA" id="ARBA00022723"/>
    </source>
</evidence>
<dbReference type="EC" id="3.6.1.41" evidence="1"/>
<dbReference type="InterPro" id="IPR005249">
    <property type="entry name" value="YqeK"/>
</dbReference>
<dbReference type="Pfam" id="PF01966">
    <property type="entry name" value="HD"/>
    <property type="match status" value="1"/>
</dbReference>
<evidence type="ECO:0000256" key="5">
    <source>
        <dbReference type="ARBA" id="ARBA00023004"/>
    </source>
</evidence>
<organism evidence="8 9">
    <name type="scientific">Bacillus aerolatus</name>
    <dbReference type="NCBI Taxonomy" id="2653354"/>
    <lineage>
        <taxon>Bacteria</taxon>
        <taxon>Bacillati</taxon>
        <taxon>Bacillota</taxon>
        <taxon>Bacilli</taxon>
        <taxon>Bacillales</taxon>
        <taxon>Bacillaceae</taxon>
        <taxon>Bacillus</taxon>
    </lineage>
</organism>
<dbReference type="InterPro" id="IPR051094">
    <property type="entry name" value="Diverse_Catalytic_Enzymes"/>
</dbReference>
<dbReference type="RefSeq" id="WP_152149234.1">
    <property type="nucleotide sequence ID" value="NZ_WEIO01000001.1"/>
</dbReference>
<name>A0A6I1FZ96_9BACI</name>
<protein>
    <recommendedName>
        <fullName evidence="1">bis(5'-nucleosyl)-tetraphosphatase (symmetrical)</fullName>
        <ecNumber evidence="1">3.6.1.41</ecNumber>
    </recommendedName>
</protein>
<evidence type="ECO:0000259" key="7">
    <source>
        <dbReference type="PROSITE" id="PS51831"/>
    </source>
</evidence>